<comment type="caution">
    <text evidence="1">The sequence shown here is derived from an EMBL/GenBank/DDBJ whole genome shotgun (WGS) entry which is preliminary data.</text>
</comment>
<keyword evidence="2" id="KW-1185">Reference proteome</keyword>
<evidence type="ECO:0000313" key="1">
    <source>
        <dbReference type="EMBL" id="KAJ8483994.1"/>
    </source>
</evidence>
<evidence type="ECO:0000313" key="2">
    <source>
        <dbReference type="Proteomes" id="UP001222027"/>
    </source>
</evidence>
<organism evidence="1 2">
    <name type="scientific">Ensete ventricosum</name>
    <name type="common">Abyssinian banana</name>
    <name type="synonym">Musa ensete</name>
    <dbReference type="NCBI Taxonomy" id="4639"/>
    <lineage>
        <taxon>Eukaryota</taxon>
        <taxon>Viridiplantae</taxon>
        <taxon>Streptophyta</taxon>
        <taxon>Embryophyta</taxon>
        <taxon>Tracheophyta</taxon>
        <taxon>Spermatophyta</taxon>
        <taxon>Magnoliopsida</taxon>
        <taxon>Liliopsida</taxon>
        <taxon>Zingiberales</taxon>
        <taxon>Musaceae</taxon>
        <taxon>Ensete</taxon>
    </lineage>
</organism>
<proteinExistence type="predicted"/>
<sequence length="94" mass="10319">MGRFPQTFGVAVAANMTCSTADRIPDCYSLAPSAWLCCQEASSSRHRCDPSLAQSSLILMQRWSSTSGGGARLFTEKMRGNQQTVRINYPERLG</sequence>
<gene>
    <name evidence="1" type="ORF">OPV22_016479</name>
</gene>
<accession>A0AAV8QVL2</accession>
<dbReference type="AlphaFoldDB" id="A0AAV8QVL2"/>
<dbReference type="Proteomes" id="UP001222027">
    <property type="component" value="Unassembled WGS sequence"/>
</dbReference>
<reference evidence="1 2" key="1">
    <citation type="submission" date="2022-12" db="EMBL/GenBank/DDBJ databases">
        <title>Chromosome-scale assembly of the Ensete ventricosum genome.</title>
        <authorList>
            <person name="Dussert Y."/>
            <person name="Stocks J."/>
            <person name="Wendawek A."/>
            <person name="Woldeyes F."/>
            <person name="Nichols R.A."/>
            <person name="Borrell J.S."/>
        </authorList>
    </citation>
    <scope>NUCLEOTIDE SEQUENCE [LARGE SCALE GENOMIC DNA]</scope>
    <source>
        <strain evidence="2">cv. Maze</strain>
        <tissue evidence="1">Seeds</tissue>
    </source>
</reference>
<evidence type="ECO:0008006" key="3">
    <source>
        <dbReference type="Google" id="ProtNLM"/>
    </source>
</evidence>
<dbReference type="EMBL" id="JAQQAF010000005">
    <property type="protein sequence ID" value="KAJ8483994.1"/>
    <property type="molecule type" value="Genomic_DNA"/>
</dbReference>
<protein>
    <recommendedName>
        <fullName evidence="3">Secreted protein</fullName>
    </recommendedName>
</protein>
<name>A0AAV8QVL2_ENSVE</name>